<feature type="DNA-binding region" description="H-T-H motif" evidence="2">
    <location>
        <begin position="58"/>
        <end position="77"/>
    </location>
</feature>
<dbReference type="SUPFAM" id="SSF46689">
    <property type="entry name" value="Homeodomain-like"/>
    <property type="match status" value="1"/>
</dbReference>
<dbReference type="PANTHER" id="PTHR43479:SF11">
    <property type="entry name" value="ACREF_ENVCD OPERON REPRESSOR-RELATED"/>
    <property type="match status" value="1"/>
</dbReference>
<keyword evidence="1 2" id="KW-0238">DNA-binding</keyword>
<dbReference type="Pfam" id="PF00440">
    <property type="entry name" value="TetR_N"/>
    <property type="match status" value="1"/>
</dbReference>
<dbReference type="PROSITE" id="PS50977">
    <property type="entry name" value="HTH_TETR_2"/>
    <property type="match status" value="1"/>
</dbReference>
<evidence type="ECO:0000313" key="5">
    <source>
        <dbReference type="Proteomes" id="UP000279994"/>
    </source>
</evidence>
<protein>
    <submittedName>
        <fullName evidence="4">TetR/AcrR family transcriptional regulator</fullName>
    </submittedName>
</protein>
<dbReference type="OrthoDB" id="8220622at2"/>
<dbReference type="Gene3D" id="1.10.357.10">
    <property type="entry name" value="Tetracycline Repressor, domain 2"/>
    <property type="match status" value="1"/>
</dbReference>
<gene>
    <name evidence="4" type="ORF">EFL26_01080</name>
</gene>
<dbReference type="InterPro" id="IPR050624">
    <property type="entry name" value="HTH-type_Tx_Regulator"/>
</dbReference>
<dbReference type="InterPro" id="IPR001647">
    <property type="entry name" value="HTH_TetR"/>
</dbReference>
<proteinExistence type="predicted"/>
<dbReference type="GO" id="GO:0003677">
    <property type="term" value="F:DNA binding"/>
    <property type="evidence" value="ECO:0007669"/>
    <property type="project" value="UniProtKB-UniRule"/>
</dbReference>
<dbReference type="EMBL" id="RJSF01000003">
    <property type="protein sequence ID" value="RNM17412.1"/>
    <property type="molecule type" value="Genomic_DNA"/>
</dbReference>
<reference evidence="4 5" key="1">
    <citation type="submission" date="2018-11" db="EMBL/GenBank/DDBJ databases">
        <authorList>
            <person name="Li F."/>
        </authorList>
    </citation>
    <scope>NUCLEOTIDE SEQUENCE [LARGE SCALE GENOMIC DNA]</scope>
    <source>
        <strain evidence="4 5">Gsoil 818</strain>
    </source>
</reference>
<evidence type="ECO:0000256" key="2">
    <source>
        <dbReference type="PROSITE-ProRule" id="PRU00335"/>
    </source>
</evidence>
<dbReference type="AlphaFoldDB" id="A0A3N0GZ84"/>
<dbReference type="Proteomes" id="UP000279994">
    <property type="component" value="Unassembled WGS sequence"/>
</dbReference>
<organism evidence="4 5">
    <name type="scientific">Nocardioides pocheonensis</name>
    <dbReference type="NCBI Taxonomy" id="661485"/>
    <lineage>
        <taxon>Bacteria</taxon>
        <taxon>Bacillati</taxon>
        <taxon>Actinomycetota</taxon>
        <taxon>Actinomycetes</taxon>
        <taxon>Propionibacteriales</taxon>
        <taxon>Nocardioidaceae</taxon>
        <taxon>Nocardioides</taxon>
    </lineage>
</organism>
<sequence>MIASPLRLHGSTVDSTRNAREEGAAVAEVVSANQDARRDQLAESALVTLGELGYTRASIRDIAANSEFSQETVHDYFDDKIDLVIYCVQYYKAKCVHRYDGVIAGATTPEELIEGFAAKLGETIRDEAPMHRLWYDLRSQSMFEPRLHDVVTAINQTLEEMVWRVVDRYAELAGRPLIATKSAAVYGMLDGLFQQTLLAYADGEETLDLLADEVRDLMPLLVRAG</sequence>
<keyword evidence="5" id="KW-1185">Reference proteome</keyword>
<evidence type="ECO:0000313" key="4">
    <source>
        <dbReference type="EMBL" id="RNM17412.1"/>
    </source>
</evidence>
<feature type="domain" description="HTH tetR-type" evidence="3">
    <location>
        <begin position="35"/>
        <end position="95"/>
    </location>
</feature>
<accession>A0A3N0GZ84</accession>
<dbReference type="InterPro" id="IPR009057">
    <property type="entry name" value="Homeodomain-like_sf"/>
</dbReference>
<evidence type="ECO:0000256" key="1">
    <source>
        <dbReference type="ARBA" id="ARBA00023125"/>
    </source>
</evidence>
<evidence type="ECO:0000259" key="3">
    <source>
        <dbReference type="PROSITE" id="PS50977"/>
    </source>
</evidence>
<name>A0A3N0GZ84_9ACTN</name>
<comment type="caution">
    <text evidence="4">The sequence shown here is derived from an EMBL/GenBank/DDBJ whole genome shotgun (WGS) entry which is preliminary data.</text>
</comment>
<dbReference type="PANTHER" id="PTHR43479">
    <property type="entry name" value="ACREF/ENVCD OPERON REPRESSOR-RELATED"/>
    <property type="match status" value="1"/>
</dbReference>